<keyword evidence="3" id="KW-0732">Signal</keyword>
<proteinExistence type="predicted"/>
<feature type="coiled-coil region" evidence="1">
    <location>
        <begin position="142"/>
        <end position="180"/>
    </location>
</feature>
<reference evidence="5" key="1">
    <citation type="submission" date="2016-11" db="EMBL/GenBank/DDBJ databases">
        <authorList>
            <person name="Varghese N."/>
            <person name="Submissions S."/>
        </authorList>
    </citation>
    <scope>NUCLEOTIDE SEQUENCE [LARGE SCALE GENOMIC DNA]</scope>
    <source>
        <strain evidence="5">DSM 24787</strain>
    </source>
</reference>
<gene>
    <name evidence="4" type="ORF">SAMN04488055_2976</name>
</gene>
<evidence type="ECO:0000313" key="4">
    <source>
        <dbReference type="EMBL" id="SIO11031.1"/>
    </source>
</evidence>
<dbReference type="Proteomes" id="UP000185003">
    <property type="component" value="Unassembled WGS sequence"/>
</dbReference>
<dbReference type="OrthoDB" id="663693at2"/>
<sequence>MKKLLLVAFLAGSVSLGYAQTKPVNDLKLSEQQSQKLKDINKSFLASTQDIRKNDALSKEDKKAKIESLQADRTGQIKSVLDAGQFEQWQKSQSANKEKMAGLMEKRKGKEGKKGAGRDHSDAAIKELGLTEKQGADLKSINKEYAAKAMELKNKADLTKEQKKEQAKALKAERSAKLKTSLGDAQYEKYEALRKEAKGEKGKRKKAEK</sequence>
<evidence type="ECO:0000256" key="3">
    <source>
        <dbReference type="SAM" id="SignalP"/>
    </source>
</evidence>
<feature type="region of interest" description="Disordered" evidence="2">
    <location>
        <begin position="88"/>
        <end position="128"/>
    </location>
</feature>
<evidence type="ECO:0000313" key="5">
    <source>
        <dbReference type="Proteomes" id="UP000185003"/>
    </source>
</evidence>
<name>A0A1N6GTW2_9BACT</name>
<evidence type="ECO:0008006" key="6">
    <source>
        <dbReference type="Google" id="ProtNLM"/>
    </source>
</evidence>
<protein>
    <recommendedName>
        <fullName evidence="6">LTXXQ motif family protein</fullName>
    </recommendedName>
</protein>
<feature type="compositionally biased region" description="Basic and acidic residues" evidence="2">
    <location>
        <begin position="96"/>
        <end position="125"/>
    </location>
</feature>
<organism evidence="4 5">
    <name type="scientific">Chitinophaga niabensis</name>
    <dbReference type="NCBI Taxonomy" id="536979"/>
    <lineage>
        <taxon>Bacteria</taxon>
        <taxon>Pseudomonadati</taxon>
        <taxon>Bacteroidota</taxon>
        <taxon>Chitinophagia</taxon>
        <taxon>Chitinophagales</taxon>
        <taxon>Chitinophagaceae</taxon>
        <taxon>Chitinophaga</taxon>
    </lineage>
</organism>
<keyword evidence="5" id="KW-1185">Reference proteome</keyword>
<keyword evidence="1" id="KW-0175">Coiled coil</keyword>
<accession>A0A1N6GTW2</accession>
<feature type="chain" id="PRO_5012026043" description="LTXXQ motif family protein" evidence="3">
    <location>
        <begin position="20"/>
        <end position="209"/>
    </location>
</feature>
<dbReference type="RefSeq" id="WP_074239982.1">
    <property type="nucleotide sequence ID" value="NZ_FSRA01000001.1"/>
</dbReference>
<dbReference type="AlphaFoldDB" id="A0A1N6GTW2"/>
<dbReference type="EMBL" id="FSRA01000001">
    <property type="protein sequence ID" value="SIO11031.1"/>
    <property type="molecule type" value="Genomic_DNA"/>
</dbReference>
<dbReference type="STRING" id="536979.SAMN04488055_2976"/>
<evidence type="ECO:0000256" key="2">
    <source>
        <dbReference type="SAM" id="MobiDB-lite"/>
    </source>
</evidence>
<evidence type="ECO:0000256" key="1">
    <source>
        <dbReference type="SAM" id="Coils"/>
    </source>
</evidence>
<feature type="signal peptide" evidence="3">
    <location>
        <begin position="1"/>
        <end position="19"/>
    </location>
</feature>